<gene>
    <name evidence="1" type="ORF">S58_03770</name>
</gene>
<dbReference type="KEGG" id="aol:S58_03770"/>
<proteinExistence type="predicted"/>
<reference evidence="1 2" key="1">
    <citation type="journal article" date="2013" name="Appl. Environ. Microbiol.">
        <title>Genome analysis suggests that the soil oligotrophic bacterium Agromonas oligotrophica (Bradyrhizobium oligotrophicum) is a nitrogen-fixing symbiont of Aeschynomene indica.</title>
        <authorList>
            <person name="Okubo T."/>
            <person name="Fukushima S."/>
            <person name="Itakura M."/>
            <person name="Oshima K."/>
            <person name="Longtonglang A."/>
            <person name="Teaumroong N."/>
            <person name="Mitsui H."/>
            <person name="Hattori M."/>
            <person name="Hattori R."/>
            <person name="Hattori T."/>
            <person name="Minamisawa K."/>
        </authorList>
    </citation>
    <scope>NUCLEOTIDE SEQUENCE [LARGE SCALE GENOMIC DNA]</scope>
    <source>
        <strain evidence="1 2">S58</strain>
    </source>
</reference>
<sequence length="125" mass="13073">MIEIKQARLAGLYADDGLAMGSAMKPSTNKTINKTINKTWLGIGIVTAARLLASSAATSPVVAAPAEPAPSRIAAVGADASASRPVHAMRQAMPRAAAPRYYGRPTDYAPAYPPGPFVLFTPFFD</sequence>
<accession>M4Z061</accession>
<organism evidence="1 2">
    <name type="scientific">Bradyrhizobium oligotrophicum S58</name>
    <dbReference type="NCBI Taxonomy" id="1245469"/>
    <lineage>
        <taxon>Bacteria</taxon>
        <taxon>Pseudomonadati</taxon>
        <taxon>Pseudomonadota</taxon>
        <taxon>Alphaproteobacteria</taxon>
        <taxon>Hyphomicrobiales</taxon>
        <taxon>Nitrobacteraceae</taxon>
        <taxon>Bradyrhizobium</taxon>
    </lineage>
</organism>
<dbReference type="HOGENOM" id="CLU_2204973_0_0_5"/>
<dbReference type="eggNOG" id="ENOG50319XA">
    <property type="taxonomic scope" value="Bacteria"/>
</dbReference>
<name>M4Z061_9BRAD</name>
<evidence type="ECO:0000313" key="2">
    <source>
        <dbReference type="Proteomes" id="UP000011841"/>
    </source>
</evidence>
<keyword evidence="2" id="KW-1185">Reference proteome</keyword>
<evidence type="ECO:0000313" key="1">
    <source>
        <dbReference type="EMBL" id="BAM86393.1"/>
    </source>
</evidence>
<dbReference type="AlphaFoldDB" id="M4Z061"/>
<dbReference type="PATRIC" id="fig|1245469.3.peg.380"/>
<protein>
    <submittedName>
        <fullName evidence="1">Uncharacterized protein</fullName>
    </submittedName>
</protein>
<dbReference type="Proteomes" id="UP000011841">
    <property type="component" value="Chromosome"/>
</dbReference>
<dbReference type="EMBL" id="AP012603">
    <property type="protein sequence ID" value="BAM86393.1"/>
    <property type="molecule type" value="Genomic_DNA"/>
</dbReference>